<sequence length="169" mass="19822">MFKKQVQRSNNIIYKRRFGRWVIISCDLLAKPYTPYPNFRIMQKLTLACLLVAVAAAAARPNDSHYTDRYDNVNLDELISNRRLLVPYVKCVLDQGKCSPDGKELKEHIQEALENNCGKCTDKQREGTRKMIGHLINHEQEFWDQLIAKYDPERKYVSKYEKELKEVKA</sequence>
<dbReference type="SUPFAM" id="SSF100910">
    <property type="entry name" value="Chemosensory protein Csp2"/>
    <property type="match status" value="1"/>
</dbReference>
<reference evidence="1" key="1">
    <citation type="submission" date="2020-11" db="EMBL/GenBank/DDBJ databases">
        <authorList>
            <person name="Whiteford S."/>
        </authorList>
    </citation>
    <scope>NUCLEOTIDE SEQUENCE</scope>
</reference>
<name>A0A8S4F4G9_PLUXY</name>
<organism evidence="1 2">
    <name type="scientific">Plutella xylostella</name>
    <name type="common">Diamondback moth</name>
    <name type="synonym">Plutella maculipennis</name>
    <dbReference type="NCBI Taxonomy" id="51655"/>
    <lineage>
        <taxon>Eukaryota</taxon>
        <taxon>Metazoa</taxon>
        <taxon>Ecdysozoa</taxon>
        <taxon>Arthropoda</taxon>
        <taxon>Hexapoda</taxon>
        <taxon>Insecta</taxon>
        <taxon>Pterygota</taxon>
        <taxon>Neoptera</taxon>
        <taxon>Endopterygota</taxon>
        <taxon>Lepidoptera</taxon>
        <taxon>Glossata</taxon>
        <taxon>Ditrysia</taxon>
        <taxon>Yponomeutoidea</taxon>
        <taxon>Plutellidae</taxon>
        <taxon>Plutella</taxon>
    </lineage>
</organism>
<gene>
    <name evidence="1" type="ORF">PLXY2_LOCUS7996</name>
</gene>
<comment type="caution">
    <text evidence="1">The sequence shown here is derived from an EMBL/GenBank/DDBJ whole genome shotgun (WGS) entry which is preliminary data.</text>
</comment>
<proteinExistence type="predicted"/>
<evidence type="ECO:0000313" key="2">
    <source>
        <dbReference type="Proteomes" id="UP000653454"/>
    </source>
</evidence>
<dbReference type="EMBL" id="CAJHNJ030000029">
    <property type="protein sequence ID" value="CAG9123611.1"/>
    <property type="molecule type" value="Genomic_DNA"/>
</dbReference>
<dbReference type="PANTHER" id="PTHR11257">
    <property type="entry name" value="CHEMOSENSORY PROTEIN-RELATED"/>
    <property type="match status" value="1"/>
</dbReference>
<dbReference type="PANTHER" id="PTHR11257:SF12">
    <property type="entry name" value="EJACULATORY BULB-SPECIFIC PROTEIN 3-RELATED"/>
    <property type="match status" value="1"/>
</dbReference>
<protein>
    <submittedName>
        <fullName evidence="1">(diamondback moth) hypothetical protein</fullName>
    </submittedName>
</protein>
<dbReference type="Proteomes" id="UP000653454">
    <property type="component" value="Unassembled WGS sequence"/>
</dbReference>
<dbReference type="AlphaFoldDB" id="A0A8S4F4G9"/>
<dbReference type="InterPro" id="IPR005055">
    <property type="entry name" value="A10/PebIII"/>
</dbReference>
<evidence type="ECO:0000313" key="1">
    <source>
        <dbReference type="EMBL" id="CAG9123611.1"/>
    </source>
</evidence>
<dbReference type="Pfam" id="PF03392">
    <property type="entry name" value="OS-D"/>
    <property type="match status" value="1"/>
</dbReference>
<dbReference type="Gene3D" id="1.10.2080.10">
    <property type="entry name" value="Insect odorant-binding protein A10/Ejaculatory bulb-specific protein 3"/>
    <property type="match status" value="1"/>
</dbReference>
<keyword evidence="2" id="KW-1185">Reference proteome</keyword>
<accession>A0A8S4F4G9</accession>
<dbReference type="InterPro" id="IPR036682">
    <property type="entry name" value="OS_D_A10/PebIII_sf"/>
</dbReference>